<gene>
    <name evidence="1" type="ORF">SDC9_174946</name>
</gene>
<name>A0A645GNN8_9ZZZZ</name>
<reference evidence="1" key="1">
    <citation type="submission" date="2019-08" db="EMBL/GenBank/DDBJ databases">
        <authorList>
            <person name="Kucharzyk K."/>
            <person name="Murdoch R.W."/>
            <person name="Higgins S."/>
            <person name="Loffler F."/>
        </authorList>
    </citation>
    <scope>NUCLEOTIDE SEQUENCE</scope>
</reference>
<dbReference type="EMBL" id="VSSQ01077435">
    <property type="protein sequence ID" value="MPN27512.1"/>
    <property type="molecule type" value="Genomic_DNA"/>
</dbReference>
<accession>A0A645GNN8</accession>
<comment type="caution">
    <text evidence="1">The sequence shown here is derived from an EMBL/GenBank/DDBJ whole genome shotgun (WGS) entry which is preliminary data.</text>
</comment>
<dbReference type="AlphaFoldDB" id="A0A645GNN8"/>
<evidence type="ECO:0000313" key="1">
    <source>
        <dbReference type="EMBL" id="MPN27512.1"/>
    </source>
</evidence>
<organism evidence="1">
    <name type="scientific">bioreactor metagenome</name>
    <dbReference type="NCBI Taxonomy" id="1076179"/>
    <lineage>
        <taxon>unclassified sequences</taxon>
        <taxon>metagenomes</taxon>
        <taxon>ecological metagenomes</taxon>
    </lineage>
</organism>
<proteinExistence type="predicted"/>
<protein>
    <submittedName>
        <fullName evidence="1">Uncharacterized protein</fullName>
    </submittedName>
</protein>
<sequence length="198" mass="21712">MHEQQWNGFSVYAEHRAAVAGNPRGGQPWCHFGSHRPYAGTVLEQYGVFLKPGDSFAGHCHRTFEGGAAHRAGELDPVQLFRAFDEHAYAAFGRFPPCAGNCRCNREILGQQDDRAGFSGIGECLCGIGSHLERQFVLSAEFGEVAAVGTDQNQVPIHRRSPFYGVRIKASSEILTRAAPGRGRWAPNTVMPRFAARV</sequence>